<dbReference type="RefSeq" id="WP_377914257.1">
    <property type="nucleotide sequence ID" value="NZ_JBHSKS010000005.1"/>
</dbReference>
<dbReference type="EMBL" id="JBHSKS010000005">
    <property type="protein sequence ID" value="MFC5191836.1"/>
    <property type="molecule type" value="Genomic_DNA"/>
</dbReference>
<organism evidence="1 2">
    <name type="scientific">Algoriphagus aquatilis</name>
    <dbReference type="NCBI Taxonomy" id="490186"/>
    <lineage>
        <taxon>Bacteria</taxon>
        <taxon>Pseudomonadati</taxon>
        <taxon>Bacteroidota</taxon>
        <taxon>Cytophagia</taxon>
        <taxon>Cytophagales</taxon>
        <taxon>Cyclobacteriaceae</taxon>
        <taxon>Algoriphagus</taxon>
    </lineage>
</organism>
<gene>
    <name evidence="1" type="ORF">ACFPIK_08660</name>
</gene>
<name>A0ABW0BW56_9BACT</name>
<evidence type="ECO:0000313" key="2">
    <source>
        <dbReference type="Proteomes" id="UP001596163"/>
    </source>
</evidence>
<proteinExistence type="predicted"/>
<sequence>MAKFRISILINNLLNQNNSISRTISDVAVTDVFTNVLTRYGMITFTYIIGNFKQPAAEPQQPWMMGRPPGGGGRTW</sequence>
<dbReference type="Proteomes" id="UP001596163">
    <property type="component" value="Unassembled WGS sequence"/>
</dbReference>
<keyword evidence="2" id="KW-1185">Reference proteome</keyword>
<protein>
    <submittedName>
        <fullName evidence="1">Uncharacterized protein</fullName>
    </submittedName>
</protein>
<accession>A0ABW0BW56</accession>
<comment type="caution">
    <text evidence="1">The sequence shown here is derived from an EMBL/GenBank/DDBJ whole genome shotgun (WGS) entry which is preliminary data.</text>
</comment>
<reference evidence="2" key="1">
    <citation type="journal article" date="2019" name="Int. J. Syst. Evol. Microbiol.">
        <title>The Global Catalogue of Microorganisms (GCM) 10K type strain sequencing project: providing services to taxonomists for standard genome sequencing and annotation.</title>
        <authorList>
            <consortium name="The Broad Institute Genomics Platform"/>
            <consortium name="The Broad Institute Genome Sequencing Center for Infectious Disease"/>
            <person name="Wu L."/>
            <person name="Ma J."/>
        </authorList>
    </citation>
    <scope>NUCLEOTIDE SEQUENCE [LARGE SCALE GENOMIC DNA]</scope>
    <source>
        <strain evidence="2">CGMCC 1.7030</strain>
    </source>
</reference>
<evidence type="ECO:0000313" key="1">
    <source>
        <dbReference type="EMBL" id="MFC5191836.1"/>
    </source>
</evidence>